<gene>
    <name evidence="9" type="primary">lepB_3</name>
    <name evidence="9" type="ORF">LARI1_G006656</name>
</gene>
<dbReference type="SUPFAM" id="SSF57701">
    <property type="entry name" value="Zn2/Cys6 DNA-binding domain"/>
    <property type="match status" value="1"/>
</dbReference>
<keyword evidence="5" id="KW-0804">Transcription</keyword>
<dbReference type="PROSITE" id="PS50048">
    <property type="entry name" value="ZN2_CY6_FUNGAL_2"/>
    <property type="match status" value="1"/>
</dbReference>
<reference evidence="9 10" key="1">
    <citation type="submission" date="2018-05" db="EMBL/GenBank/DDBJ databases">
        <title>Whole genome sequencing for identification of molecular markers to develop diagnostic detection tools for the regulated plant pathogen Lachnellula willkommii.</title>
        <authorList>
            <person name="Giroux E."/>
            <person name="Bilodeau G."/>
        </authorList>
    </citation>
    <scope>NUCLEOTIDE SEQUENCE [LARGE SCALE GENOMIC DNA]</scope>
    <source>
        <strain evidence="9 10">CBS 203.66</strain>
    </source>
</reference>
<accession>A0A8T9B9N1</accession>
<evidence type="ECO:0000256" key="1">
    <source>
        <dbReference type="ARBA" id="ARBA00022723"/>
    </source>
</evidence>
<keyword evidence="6" id="KW-0539">Nucleus</keyword>
<protein>
    <submittedName>
        <fullName evidence="9">Transcription factor lepE</fullName>
    </submittedName>
</protein>
<evidence type="ECO:0000259" key="8">
    <source>
        <dbReference type="PROSITE" id="PS50048"/>
    </source>
</evidence>
<comment type="caution">
    <text evidence="9">The sequence shown here is derived from an EMBL/GenBank/DDBJ whole genome shotgun (WGS) entry which is preliminary data.</text>
</comment>
<dbReference type="EMBL" id="QGMF01000572">
    <property type="protein sequence ID" value="TVY15012.1"/>
    <property type="molecule type" value="Genomic_DNA"/>
</dbReference>
<keyword evidence="4" id="KW-0238">DNA-binding</keyword>
<dbReference type="GO" id="GO:0008270">
    <property type="term" value="F:zinc ion binding"/>
    <property type="evidence" value="ECO:0007669"/>
    <property type="project" value="InterPro"/>
</dbReference>
<evidence type="ECO:0000256" key="4">
    <source>
        <dbReference type="ARBA" id="ARBA00023125"/>
    </source>
</evidence>
<dbReference type="GO" id="GO:0001228">
    <property type="term" value="F:DNA-binding transcription activator activity, RNA polymerase II-specific"/>
    <property type="evidence" value="ECO:0007669"/>
    <property type="project" value="TreeGrafter"/>
</dbReference>
<evidence type="ECO:0000256" key="5">
    <source>
        <dbReference type="ARBA" id="ARBA00023163"/>
    </source>
</evidence>
<dbReference type="InterPro" id="IPR007219">
    <property type="entry name" value="XnlR_reg_dom"/>
</dbReference>
<evidence type="ECO:0000313" key="10">
    <source>
        <dbReference type="Proteomes" id="UP000469559"/>
    </source>
</evidence>
<dbReference type="CDD" id="cd00067">
    <property type="entry name" value="GAL4"/>
    <property type="match status" value="1"/>
</dbReference>
<keyword evidence="10" id="KW-1185">Reference proteome</keyword>
<evidence type="ECO:0000313" key="9">
    <source>
        <dbReference type="EMBL" id="TVY15012.1"/>
    </source>
</evidence>
<dbReference type="PROSITE" id="PS00463">
    <property type="entry name" value="ZN2_CY6_FUNGAL_1"/>
    <property type="match status" value="1"/>
</dbReference>
<dbReference type="PANTHER" id="PTHR31944:SF130">
    <property type="entry name" value="ZN(II)2CYS6 TRANSCRIPTION FACTO (EUROFUNG)"/>
    <property type="match status" value="1"/>
</dbReference>
<dbReference type="Proteomes" id="UP000469559">
    <property type="component" value="Unassembled WGS sequence"/>
</dbReference>
<organism evidence="9 10">
    <name type="scientific">Lachnellula arida</name>
    <dbReference type="NCBI Taxonomy" id="1316785"/>
    <lineage>
        <taxon>Eukaryota</taxon>
        <taxon>Fungi</taxon>
        <taxon>Dikarya</taxon>
        <taxon>Ascomycota</taxon>
        <taxon>Pezizomycotina</taxon>
        <taxon>Leotiomycetes</taxon>
        <taxon>Helotiales</taxon>
        <taxon>Lachnaceae</taxon>
        <taxon>Lachnellula</taxon>
    </lineage>
</organism>
<dbReference type="SMART" id="SM00066">
    <property type="entry name" value="GAL4"/>
    <property type="match status" value="1"/>
</dbReference>
<keyword evidence="3" id="KW-0805">Transcription regulation</keyword>
<dbReference type="InterPro" id="IPR001138">
    <property type="entry name" value="Zn2Cys6_DnaBD"/>
</dbReference>
<keyword evidence="1" id="KW-0479">Metal-binding</keyword>
<feature type="region of interest" description="Disordered" evidence="7">
    <location>
        <begin position="1"/>
        <end position="24"/>
    </location>
</feature>
<dbReference type="Pfam" id="PF00172">
    <property type="entry name" value="Zn_clus"/>
    <property type="match status" value="1"/>
</dbReference>
<dbReference type="Gene3D" id="4.10.240.10">
    <property type="entry name" value="Zn(2)-C6 fungal-type DNA-binding domain"/>
    <property type="match status" value="1"/>
</dbReference>
<keyword evidence="2" id="KW-0862">Zinc</keyword>
<dbReference type="AlphaFoldDB" id="A0A8T9B9N1"/>
<dbReference type="PANTHER" id="PTHR31944">
    <property type="entry name" value="HEME-RESPONSIVE ZINC FINGER TRANSCRIPTION FACTOR HAP1"/>
    <property type="match status" value="1"/>
</dbReference>
<feature type="domain" description="Zn(2)-C6 fungal-type" evidence="8">
    <location>
        <begin position="30"/>
        <end position="61"/>
    </location>
</feature>
<dbReference type="InterPro" id="IPR051430">
    <property type="entry name" value="Fungal_TF_Env_Response"/>
</dbReference>
<dbReference type="InterPro" id="IPR036864">
    <property type="entry name" value="Zn2-C6_fun-type_DNA-bd_sf"/>
</dbReference>
<name>A0A8T9B9N1_9HELO</name>
<dbReference type="GO" id="GO:0005634">
    <property type="term" value="C:nucleus"/>
    <property type="evidence" value="ECO:0007669"/>
    <property type="project" value="TreeGrafter"/>
</dbReference>
<feature type="region of interest" description="Disordered" evidence="7">
    <location>
        <begin position="61"/>
        <end position="86"/>
    </location>
</feature>
<dbReference type="OrthoDB" id="4236860at2759"/>
<evidence type="ECO:0000256" key="2">
    <source>
        <dbReference type="ARBA" id="ARBA00022833"/>
    </source>
</evidence>
<dbReference type="Pfam" id="PF04082">
    <property type="entry name" value="Fungal_trans"/>
    <property type="match status" value="1"/>
</dbReference>
<dbReference type="GO" id="GO:0000978">
    <property type="term" value="F:RNA polymerase II cis-regulatory region sequence-specific DNA binding"/>
    <property type="evidence" value="ECO:0007669"/>
    <property type="project" value="TreeGrafter"/>
</dbReference>
<sequence>MAGATEKSIVPNSTGGTSERRNRRKRLQLSCGECRQKKLSCDRKLPCQRCVRSGWPEQCSFEAKTRPPPVSNDQSTQQQARRNSEEIRDLQAEVAQLKGLLSKAYPQYEVQNGADALRTIDRAELSQAVFLDETFKDDQSPVDVSKFELSDPRERSPHGYYSQHALLQFFREIPQLFPFIKENADECLKPRGVYLKKEKPVRNEYKANSPLQEQSTLEGLLPPKDDVDLLVSYYLNYFEQLHRVIHVPTFKREYATFWLPGRPRYPAMIALVLSMLSISACTSVSLNETSTPSTYGTMPAQWISACDEWLRQQSSKNRKLVHYQISCLTYLAKRMNMIRKKSWWKETGALMQNAITDGLHRDPSPTIDSPYMREMKRRIWAVLRELDLQNAFEFGLPTLLHNVDSNISAPSNIDDEFNERSKELPTSKPPTHYTSASYQFHSARTLPLRLEISQRLFSPGLSPALTYEDVLRYTHALTQEIHSLPRWNSDEGANDTNPPRLRTLTYAFLQFQLQQCILAIHRPYLQRDDSKYWLSENVTHQISRDILLMNSTLAGLGIQALAFLREDLLLASLSITRVTLLQPQNSTSTITASSLSTINLLDQCLPILETRYLHNFHGEPWCFLTMCAATMLLKIHAGSETWQTAKSLCAERFLDLHYRRIAQHQDSASQAGGLAAGQQQSMRDETSFPASEWLDSNYSDIGVDCFGLDMDMDLGLGFDNTWETWGSALQD</sequence>
<evidence type="ECO:0000256" key="7">
    <source>
        <dbReference type="SAM" id="MobiDB-lite"/>
    </source>
</evidence>
<dbReference type="GO" id="GO:0006351">
    <property type="term" value="P:DNA-templated transcription"/>
    <property type="evidence" value="ECO:0007669"/>
    <property type="project" value="InterPro"/>
</dbReference>
<evidence type="ECO:0000256" key="6">
    <source>
        <dbReference type="ARBA" id="ARBA00023242"/>
    </source>
</evidence>
<dbReference type="CDD" id="cd12148">
    <property type="entry name" value="fungal_TF_MHR"/>
    <property type="match status" value="1"/>
</dbReference>
<evidence type="ECO:0000256" key="3">
    <source>
        <dbReference type="ARBA" id="ARBA00023015"/>
    </source>
</evidence>
<feature type="compositionally biased region" description="Polar residues" evidence="7">
    <location>
        <begin position="71"/>
        <end position="81"/>
    </location>
</feature>
<proteinExistence type="predicted"/>